<proteinExistence type="predicted"/>
<dbReference type="InterPro" id="IPR056917">
    <property type="entry name" value="Ig_TRAPPC10"/>
</dbReference>
<dbReference type="PANTHER" id="PTHR13251">
    <property type="entry name" value="EPILEPSY HOLOPROSENCEPHALY CANDIDATE 1/TMEM1"/>
    <property type="match status" value="1"/>
</dbReference>
<dbReference type="Pfam" id="PF23604">
    <property type="entry name" value="Ig_TRAPPC10"/>
    <property type="match status" value="1"/>
</dbReference>
<feature type="domain" description="TRAPPC10/Trs130 C-terminal" evidence="5">
    <location>
        <begin position="1036"/>
        <end position="1197"/>
    </location>
</feature>
<gene>
    <name evidence="8" type="primary">TRAPPC10</name>
    <name evidence="8" type="ORF">BLAG_LOCUS836</name>
</gene>
<dbReference type="EMBL" id="OV696686">
    <property type="protein sequence ID" value="CAH1229505.1"/>
    <property type="molecule type" value="Genomic_DNA"/>
</dbReference>
<feature type="compositionally biased region" description="Acidic residues" evidence="4">
    <location>
        <begin position="845"/>
        <end position="855"/>
    </location>
</feature>
<dbReference type="AlphaFoldDB" id="A0A8J9YQ26"/>
<evidence type="ECO:0000256" key="1">
    <source>
        <dbReference type="ARBA" id="ARBA00004555"/>
    </source>
</evidence>
<evidence type="ECO:0000256" key="2">
    <source>
        <dbReference type="ARBA" id="ARBA00022448"/>
    </source>
</evidence>
<dbReference type="InterPro" id="IPR022233">
    <property type="entry name" value="TRAPPC10/Trs130_C"/>
</dbReference>
<evidence type="ECO:0000256" key="3">
    <source>
        <dbReference type="ARBA" id="ARBA00023034"/>
    </source>
</evidence>
<evidence type="ECO:0000313" key="8">
    <source>
        <dbReference type="EMBL" id="CAH1229505.1"/>
    </source>
</evidence>
<feature type="domain" description="TRAPPC10/Trs130 N-terminal" evidence="6">
    <location>
        <begin position="2"/>
        <end position="312"/>
    </location>
</feature>
<dbReference type="Pfam" id="PF12584">
    <property type="entry name" value="TRAPPC10"/>
    <property type="match status" value="1"/>
</dbReference>
<keyword evidence="2" id="KW-0813">Transport</keyword>
<feature type="region of interest" description="Disordered" evidence="4">
    <location>
        <begin position="1143"/>
        <end position="1174"/>
    </location>
</feature>
<keyword evidence="3" id="KW-0333">Golgi apparatus</keyword>
<reference evidence="8" key="1">
    <citation type="submission" date="2022-01" db="EMBL/GenBank/DDBJ databases">
        <authorList>
            <person name="Braso-Vives M."/>
        </authorList>
    </citation>
    <scope>NUCLEOTIDE SEQUENCE</scope>
</reference>
<comment type="subcellular location">
    <subcellularLocation>
        <location evidence="1">Golgi apparatus</location>
    </subcellularLocation>
</comment>
<dbReference type="PANTHER" id="PTHR13251:SF3">
    <property type="entry name" value="TRAFFICKING PROTEIN PARTICLE COMPLEX SUBUNIT 10"/>
    <property type="match status" value="1"/>
</dbReference>
<dbReference type="Proteomes" id="UP000838412">
    <property type="component" value="Chromosome 1"/>
</dbReference>
<dbReference type="OrthoDB" id="10256906at2759"/>
<evidence type="ECO:0000256" key="4">
    <source>
        <dbReference type="SAM" id="MobiDB-lite"/>
    </source>
</evidence>
<dbReference type="GO" id="GO:1990071">
    <property type="term" value="C:TRAPPII protein complex"/>
    <property type="evidence" value="ECO:0007669"/>
    <property type="project" value="InterPro"/>
</dbReference>
<feature type="region of interest" description="Disordered" evidence="4">
    <location>
        <begin position="831"/>
        <end position="855"/>
    </location>
</feature>
<evidence type="ECO:0000259" key="7">
    <source>
        <dbReference type="Pfam" id="PF23604"/>
    </source>
</evidence>
<dbReference type="GO" id="GO:0005829">
    <property type="term" value="C:cytosol"/>
    <property type="evidence" value="ECO:0007669"/>
    <property type="project" value="GOC"/>
</dbReference>
<evidence type="ECO:0000259" key="6">
    <source>
        <dbReference type="Pfam" id="PF23036"/>
    </source>
</evidence>
<feature type="domain" description="TRAPPC10 Ig-like" evidence="7">
    <location>
        <begin position="783"/>
        <end position="924"/>
    </location>
</feature>
<dbReference type="GO" id="GO:0034498">
    <property type="term" value="P:early endosome to Golgi transport"/>
    <property type="evidence" value="ECO:0007669"/>
    <property type="project" value="TreeGrafter"/>
</dbReference>
<feature type="region of interest" description="Disordered" evidence="4">
    <location>
        <begin position="616"/>
        <end position="646"/>
    </location>
</feature>
<feature type="compositionally biased region" description="Basic and acidic residues" evidence="4">
    <location>
        <begin position="626"/>
        <end position="639"/>
    </location>
</feature>
<sequence>MENKPFITCEGDQNLFSSLHGDLVQRLPLEPVEWRRSYGRPPRMVQVEANFVPFTDEMLPKEGDMSLLRQPFFHMFWTDCPDVDVYKIQTKDEITLWLQKLRIYNIQDWMIVLVANSDAKKNKLLPRTTVIDKIKSDFCSKQADRCLVIYDPLVDSPKSLESWVALVQRLKQLLLVSFNRNLGQFEDNMRAQRERRTEVDWNFCRYFLVQEELAFVFEMLKQYEDALVQYDELDALFTQFVLNIQAGDIPEWLGSFSRPCTCWDGLYLWQPVNYDKRDLIQENTATLLDLRNYLFSRQCALLFFLQRPWEVAQRTLPFVHNVIRELEILELTLPAGAVACWAFMSCLEVLQMIERCSDSSQVEAYSPYTASIWAYAREKLHELGVMCGLMPDMNPSSEQLHMVVDLLAGMGQKQERAESIPNSPDKKLREALSSKAAFQKHYLELSELAMGTYKHIGRIRSARRIGKDLAAFYMMLGDARKAESFLSDALKMYQREGWGLLATNTCKDLAFCQKELNNMQKYAESCSLLASNDLLSPADRTHFYNELLTVCAKSSGDGDSSILLHMEPMMTITDVCIDTEKRHPILGSTVHITLLMQSSLSEDMLFDKVTLVLQREPREPSVTSQSEEKPSEPGTDKTLSEPPRFHKRSVSAGCMSSLRGWNGQAASNQIPSYLNVQAECQVKSDGSLNWSGINCPSASQFLRRQDSSHSLVKGQEVVKEEGDLNLEIRNIRLKPGDNKVCFTTMVESRGLFTVRQLVLRLSSAEFASSRIWPPASYEVASQNPTITLTPLQDLLAGIPQQIQVTVCTGDHVLPQDTAIVFSTTPQLTLKAPQDRHGQVTKQDTADDESPGDVEYQTEDEGGVLMLKLPTVEAYHRLKLTVWATAEIPDLGLSGEEGDRTDVEHKVSFKSPLVKDEPETTFIFHYPFLAKNQLHTAGDSKFVHVEVVGLSTAKFDLQDPDLTISDLQDSDTTVRLTPLHQDSPMVVYRDQTVSYLWQLHPEELQGLPQLSCRFSLQYSLQGSQQKTPYNYSFTLNSFKTLYQVETSVETPTGSEKCQAGVLCPLRLLITSTSSSGDRHQTDSVPLMYEVMADNTMWAVCGKSSGVVSMPTTAMTTKEVLLEVMPLIGGYLPVPVVQLSQYQELPSPDNKELSPSNVEPFPDSVEPSLDDLGPSHPGQVYFGHGQVYSCSQAQQVHVLPANNGGNLVITFQ</sequence>
<dbReference type="Pfam" id="PF23036">
    <property type="entry name" value="TRAPPC10_1st"/>
    <property type="match status" value="1"/>
</dbReference>
<protein>
    <submittedName>
        <fullName evidence="8">TRAPPC10 protein</fullName>
    </submittedName>
</protein>
<dbReference type="GO" id="GO:0006891">
    <property type="term" value="P:intra-Golgi vesicle-mediated transport"/>
    <property type="evidence" value="ECO:0007669"/>
    <property type="project" value="TreeGrafter"/>
</dbReference>
<dbReference type="InterPro" id="IPR056913">
    <property type="entry name" value="TRAPPC10/Trs130_N"/>
</dbReference>
<name>A0A8J9YQ26_BRALA</name>
<evidence type="ECO:0000259" key="5">
    <source>
        <dbReference type="Pfam" id="PF12584"/>
    </source>
</evidence>
<accession>A0A8J9YQ26</accession>
<keyword evidence="9" id="KW-1185">Reference proteome</keyword>
<evidence type="ECO:0000313" key="9">
    <source>
        <dbReference type="Proteomes" id="UP000838412"/>
    </source>
</evidence>
<dbReference type="InterPro" id="IPR045126">
    <property type="entry name" value="TRAPPC10/Trs130"/>
</dbReference>
<organism evidence="8 9">
    <name type="scientific">Branchiostoma lanceolatum</name>
    <name type="common">Common lancelet</name>
    <name type="synonym">Amphioxus lanceolatum</name>
    <dbReference type="NCBI Taxonomy" id="7740"/>
    <lineage>
        <taxon>Eukaryota</taxon>
        <taxon>Metazoa</taxon>
        <taxon>Chordata</taxon>
        <taxon>Cephalochordata</taxon>
        <taxon>Leptocardii</taxon>
        <taxon>Amphioxiformes</taxon>
        <taxon>Branchiostomatidae</taxon>
        <taxon>Branchiostoma</taxon>
    </lineage>
</organism>